<accession>A0A0F9E6Q7</accession>
<reference evidence="1" key="1">
    <citation type="journal article" date="2015" name="Nature">
        <title>Complex archaea that bridge the gap between prokaryotes and eukaryotes.</title>
        <authorList>
            <person name="Spang A."/>
            <person name="Saw J.H."/>
            <person name="Jorgensen S.L."/>
            <person name="Zaremba-Niedzwiedzka K."/>
            <person name="Martijn J."/>
            <person name="Lind A.E."/>
            <person name="van Eijk R."/>
            <person name="Schleper C."/>
            <person name="Guy L."/>
            <person name="Ettema T.J."/>
        </authorList>
    </citation>
    <scope>NUCLEOTIDE SEQUENCE</scope>
</reference>
<proteinExistence type="predicted"/>
<sequence length="85" mass="10187">MKTEHEIAKDNIKHWKFTKPQDKELWRLNIYRSKCIQHKETCQRFLDFLEEKGFTQNMGSFSTAKVSVKITDLYNTIKLYNDDGI</sequence>
<dbReference type="AlphaFoldDB" id="A0A0F9E6Q7"/>
<dbReference type="EMBL" id="LAZR01026137">
    <property type="protein sequence ID" value="KKL69679.1"/>
    <property type="molecule type" value="Genomic_DNA"/>
</dbReference>
<protein>
    <submittedName>
        <fullName evidence="1">Uncharacterized protein</fullName>
    </submittedName>
</protein>
<name>A0A0F9E6Q7_9ZZZZ</name>
<evidence type="ECO:0000313" key="1">
    <source>
        <dbReference type="EMBL" id="KKL69679.1"/>
    </source>
</evidence>
<organism evidence="1">
    <name type="scientific">marine sediment metagenome</name>
    <dbReference type="NCBI Taxonomy" id="412755"/>
    <lineage>
        <taxon>unclassified sequences</taxon>
        <taxon>metagenomes</taxon>
        <taxon>ecological metagenomes</taxon>
    </lineage>
</organism>
<gene>
    <name evidence="1" type="ORF">LCGC14_2112530</name>
</gene>
<comment type="caution">
    <text evidence="1">The sequence shown here is derived from an EMBL/GenBank/DDBJ whole genome shotgun (WGS) entry which is preliminary data.</text>
</comment>